<dbReference type="InterPro" id="IPR025995">
    <property type="entry name" value="Tudor-knot"/>
</dbReference>
<dbReference type="PANTHER" id="PTHR13964">
    <property type="entry name" value="RBP-RELATED"/>
    <property type="match status" value="1"/>
</dbReference>
<reference evidence="5 6" key="1">
    <citation type="submission" date="2020-10" db="EMBL/GenBank/DDBJ databases">
        <authorList>
            <person name="Klimov P.B."/>
            <person name="Dyachkov S.M."/>
            <person name="Chetverikov P.E."/>
        </authorList>
    </citation>
    <scope>NUCLEOTIDE SEQUENCE [LARGE SCALE GENOMIC DNA]</scope>
    <source>
        <strain evidence="5">BMOC 18-1129-001#AD2665</strain>
        <tissue evidence="5">Entire mites</tissue>
    </source>
</reference>
<proteinExistence type="predicted"/>
<dbReference type="SMART" id="SM00298">
    <property type="entry name" value="CHROMO"/>
    <property type="match status" value="1"/>
</dbReference>
<feature type="compositionally biased region" description="Low complexity" evidence="1">
    <location>
        <begin position="787"/>
        <end position="798"/>
    </location>
</feature>
<feature type="transmembrane region" description="Helical" evidence="2">
    <location>
        <begin position="1489"/>
        <end position="1507"/>
    </location>
</feature>
<sequence>MANFQTTAFQDHTKNGMKFLMACKYSILCSILLLILLLMSIGLTIGAKYNFNESNDISLLSDDSNTRRTVIASAIASAIVDLSQPSTSTGLQMSASCPIRPKSTPYTRPNPRYTPAQRAKYLWDYAWYKEDYYGCAKKWRNESTRIPGPSVVKSWKRSFLRTGSLESGKPPGRKSTVTQEQLNAIYELTGNGTVPTSCRKVARDPRVQLHWVTVVTMTSLSSAEDPPYLTVGTDVSAKYKGAFCEAKVTDVDKIVKLRVLFKGSTTAHLIDDDQVKPGSELKIGNQIEARHPTKPHNQFVQATITKITDFSRYTVIFDDGDYCVLRRSSLRLKSGKHFAESETLDRLPLTNPEHFGNPVKVEPGAVSHPSDTCTSVNSVANFDVSLSTTTTTTAAFSEGSNSSISGDTDTDRPVNDIIANKKLKCPHSDSNSSADTIGRNDSSASAPGTPNGNFPETKRRSVRGGRRRRDSVRDAPKETSDTATEDSDSGRINIETSDTKIASNIDFDSIEIGTRLRVEYGNDKLLKVYEAKVLKTDSLGGRPRYYVHYLGWNNRYDEWITRNRIVSIVSEESSKRRKGSLQKGVPIEQEHIPKTTVTPSQSTALSQPFTPVLAPPPPPPSPTAVTPIPLTSCSKDTNCADIDIKPNTSEEKVNDNEPCDKRKKETLCEQIQEHEERPKRRRTQVNPVKSIINAPAALSSEPPLPTKILSPEQTPPIPSISTPSHLSNQNSSTADATSSTQVSMELTLSDPKSPAVKDNISCSGPSSSSTRSPPSGKPPARQDQVASEESGSSSSSDSIVRNQWRSKDYQISSFCQPVDEQIVGDNVWPHHGYCGNDITIPSEQKYAEDDQVVSVYNGTFDHLMKQSSSFSSDNDTWWHFLLTKATYRTASLCTLQTWGYATKEEALLAAGDTALDANKCQRDIVRLISASANSGSASTQQHQWGEADLRDGNIYWTSNLDRCARQRGTQFCQAALRSSQWPTDNYDEQYFIRLGICLPVTCSSYIINNYELAITEDVFELARSQQLLKPPFDSTPYYVDNVFCPPSSDSSVRRQLTQSQVFVLLAIIVWLSHTIFVTWWRNSAITQSRDSKNQNETVDDTLILKKCFHKLKNTKFIEAFDLRNNLSKFCTVSGSNRLRNNSTGDRTITIDALRVVFATYLVWVHMFMTTSGMMSNTREFVNELDTIFTSVARAGPYVVSIFFVVSGFLVGRPHFTSRHSVSSTLLTFYRRYWRLVPLYVIVHTLVREITSSPQFTSFLNSPDTPFMDYGMASNSERRQCHSESWLVPFGLLGNLITPWSSCVLVGWHLSIDMFATITAPLFLYLMDRYKTKGVYITLFSVIASQWAFSIQWYMIDTFKIYHFLVSSNAISTRMHSERIMKPYTDVIARCGSFYAGLIVAYYIYNNSNKSVSNEQSPNEQELTSQRAKGPNEIVKWLRFLIPILTAGWVLFGETFIDTNQELLLKHYSKWIYSDLPYTLPAFYRGLSDLAWSLLVYQFVTSTAPIFLQRLFELRWWAIIAKLHFGMILLHYEVILHLLYNQPAALKFSHTMSTQLFVQSLLISYIISFLLHIFVEMPMNSLITAYIISPVERILKSDSKKYNDNRLKIN</sequence>
<dbReference type="InterPro" id="IPR051232">
    <property type="entry name" value="ARID/SWI1_ChromRemod"/>
</dbReference>
<dbReference type="InterPro" id="IPR016197">
    <property type="entry name" value="Chromo-like_dom_sf"/>
</dbReference>
<dbReference type="SUPFAM" id="SSF63748">
    <property type="entry name" value="Tudor/PWWP/MBT"/>
    <property type="match status" value="1"/>
</dbReference>
<dbReference type="Proteomes" id="UP000825002">
    <property type="component" value="Unassembled WGS sequence"/>
</dbReference>
<evidence type="ECO:0000256" key="1">
    <source>
        <dbReference type="SAM" id="MobiDB-lite"/>
    </source>
</evidence>
<evidence type="ECO:0000313" key="6">
    <source>
        <dbReference type="Proteomes" id="UP000825002"/>
    </source>
</evidence>
<feature type="transmembrane region" description="Helical" evidence="2">
    <location>
        <begin position="1333"/>
        <end position="1355"/>
    </location>
</feature>
<feature type="transmembrane region" description="Helical" evidence="2">
    <location>
        <begin position="1555"/>
        <end position="1574"/>
    </location>
</feature>
<feature type="compositionally biased region" description="Basic and acidic residues" evidence="1">
    <location>
        <begin position="642"/>
        <end position="660"/>
    </location>
</feature>
<dbReference type="Pfam" id="PF11717">
    <property type="entry name" value="Tudor-knot"/>
    <property type="match status" value="1"/>
</dbReference>
<comment type="caution">
    <text evidence="5">The sequence shown here is derived from an EMBL/GenBank/DDBJ whole genome shotgun (WGS) entry which is preliminary data.</text>
</comment>
<organism evidence="5 6">
    <name type="scientific">Fragariocoptes setiger</name>
    <dbReference type="NCBI Taxonomy" id="1670756"/>
    <lineage>
        <taxon>Eukaryota</taxon>
        <taxon>Metazoa</taxon>
        <taxon>Ecdysozoa</taxon>
        <taxon>Arthropoda</taxon>
        <taxon>Chelicerata</taxon>
        <taxon>Arachnida</taxon>
        <taxon>Acari</taxon>
        <taxon>Acariformes</taxon>
        <taxon>Trombidiformes</taxon>
        <taxon>Prostigmata</taxon>
        <taxon>Eupodina</taxon>
        <taxon>Eriophyoidea</taxon>
        <taxon>Phytoptidae</taxon>
        <taxon>Fragariocoptes</taxon>
    </lineage>
</organism>
<name>A0ABQ7SCB2_9ACAR</name>
<feature type="transmembrane region" description="Helical" evidence="2">
    <location>
        <begin position="1061"/>
        <end position="1080"/>
    </location>
</feature>
<accession>A0ABQ7SCB2</accession>
<feature type="transmembrane region" description="Helical" evidence="2">
    <location>
        <begin position="1155"/>
        <end position="1174"/>
    </location>
</feature>
<dbReference type="InterPro" id="IPR002656">
    <property type="entry name" value="Acyl_transf_3_dom"/>
</dbReference>
<feature type="domain" description="Chromo" evidence="3">
    <location>
        <begin position="528"/>
        <end position="579"/>
    </location>
</feature>
<feature type="compositionally biased region" description="Polar residues" evidence="1">
    <location>
        <begin position="725"/>
        <end position="746"/>
    </location>
</feature>
<gene>
    <name evidence="5" type="primary">ARID4A</name>
    <name evidence="5" type="ORF">GZH46_00557</name>
</gene>
<dbReference type="Gene3D" id="2.30.30.140">
    <property type="match status" value="2"/>
</dbReference>
<feature type="domain" description="Tudor" evidence="4">
    <location>
        <begin position="279"/>
        <end position="338"/>
    </location>
</feature>
<dbReference type="InterPro" id="IPR002999">
    <property type="entry name" value="Tudor"/>
</dbReference>
<feature type="transmembrane region" description="Helical" evidence="2">
    <location>
        <begin position="1232"/>
        <end position="1250"/>
    </location>
</feature>
<keyword evidence="6" id="KW-1185">Reference proteome</keyword>
<feature type="compositionally biased region" description="Basic and acidic residues" evidence="1">
    <location>
        <begin position="471"/>
        <end position="480"/>
    </location>
</feature>
<feature type="non-terminal residue" evidence="5">
    <location>
        <position position="1609"/>
    </location>
</feature>
<feature type="transmembrane region" description="Helical" evidence="2">
    <location>
        <begin position="1305"/>
        <end position="1326"/>
    </location>
</feature>
<feature type="compositionally biased region" description="Basic residues" evidence="1">
    <location>
        <begin position="460"/>
        <end position="470"/>
    </location>
</feature>
<evidence type="ECO:0000259" key="3">
    <source>
        <dbReference type="SMART" id="SM00298"/>
    </source>
</evidence>
<keyword evidence="2" id="KW-0812">Transmembrane</keyword>
<dbReference type="SMART" id="SM00333">
    <property type="entry name" value="TUDOR"/>
    <property type="match status" value="1"/>
</dbReference>
<dbReference type="SUPFAM" id="SSF54160">
    <property type="entry name" value="Chromo domain-like"/>
    <property type="match status" value="1"/>
</dbReference>
<feature type="transmembrane region" description="Helical" evidence="2">
    <location>
        <begin position="1436"/>
        <end position="1456"/>
    </location>
</feature>
<dbReference type="Pfam" id="PF01757">
    <property type="entry name" value="Acyl_transf_3"/>
    <property type="match status" value="1"/>
</dbReference>
<dbReference type="EMBL" id="JAIFTH010000060">
    <property type="protein sequence ID" value="KAG9510885.1"/>
    <property type="molecule type" value="Genomic_DNA"/>
</dbReference>
<feature type="transmembrane region" description="Helical" evidence="2">
    <location>
        <begin position="1519"/>
        <end position="1539"/>
    </location>
</feature>
<protein>
    <submittedName>
        <fullName evidence="5">AT-rich interactive domain-containing protein 4A</fullName>
    </submittedName>
</protein>
<feature type="transmembrane region" description="Helical" evidence="2">
    <location>
        <begin position="1194"/>
        <end position="1211"/>
    </location>
</feature>
<feature type="transmembrane region" description="Helical" evidence="2">
    <location>
        <begin position="1386"/>
        <end position="1404"/>
    </location>
</feature>
<feature type="compositionally biased region" description="Polar residues" evidence="1">
    <location>
        <begin position="428"/>
        <end position="454"/>
    </location>
</feature>
<feature type="region of interest" description="Disordered" evidence="1">
    <location>
        <begin position="692"/>
        <end position="801"/>
    </location>
</feature>
<feature type="region of interest" description="Disordered" evidence="1">
    <location>
        <begin position="614"/>
        <end position="660"/>
    </location>
</feature>
<keyword evidence="2" id="KW-1133">Transmembrane helix</keyword>
<evidence type="ECO:0000259" key="4">
    <source>
        <dbReference type="SMART" id="SM00333"/>
    </source>
</evidence>
<evidence type="ECO:0000256" key="2">
    <source>
        <dbReference type="SAM" id="Phobius"/>
    </source>
</evidence>
<feature type="compositionally biased region" description="Low complexity" evidence="1">
    <location>
        <begin position="761"/>
        <end position="774"/>
    </location>
</feature>
<dbReference type="InterPro" id="IPR000953">
    <property type="entry name" value="Chromo/chromo_shadow_dom"/>
</dbReference>
<feature type="region of interest" description="Disordered" evidence="1">
    <location>
        <begin position="419"/>
        <end position="495"/>
    </location>
</feature>
<keyword evidence="2" id="KW-0472">Membrane</keyword>
<dbReference type="PANTHER" id="PTHR13964:SF27">
    <property type="entry name" value="HAT-TRICK, ISOFORM D"/>
    <property type="match status" value="1"/>
</dbReference>
<evidence type="ECO:0000313" key="5">
    <source>
        <dbReference type="EMBL" id="KAG9510885.1"/>
    </source>
</evidence>